<reference evidence="2 3" key="1">
    <citation type="submission" date="2021-04" db="EMBL/GenBank/DDBJ databases">
        <authorList>
            <person name="Bliznina A."/>
        </authorList>
    </citation>
    <scope>NUCLEOTIDE SEQUENCE [LARGE SCALE GENOMIC DNA]</scope>
</reference>
<feature type="signal peptide" evidence="1">
    <location>
        <begin position="1"/>
        <end position="15"/>
    </location>
</feature>
<organism evidence="2 3">
    <name type="scientific">Oikopleura dioica</name>
    <name type="common">Tunicate</name>
    <dbReference type="NCBI Taxonomy" id="34765"/>
    <lineage>
        <taxon>Eukaryota</taxon>
        <taxon>Metazoa</taxon>
        <taxon>Chordata</taxon>
        <taxon>Tunicata</taxon>
        <taxon>Appendicularia</taxon>
        <taxon>Copelata</taxon>
        <taxon>Oikopleuridae</taxon>
        <taxon>Oikopleura</taxon>
    </lineage>
</organism>
<gene>
    <name evidence="2" type="ORF">OKIOD_LOCUS16722</name>
</gene>
<name>A0ABN7TB49_OIKDI</name>
<accession>A0ABN7TB49</accession>
<proteinExistence type="predicted"/>
<sequence>MLPFWALLLGTAAAAVPNREEINESCNVQNALGSVVRTAYARLLAVHCATGVNEQKTSHLYDLFEPLDAISSFCSDAVDGSSAHSALYDIQKGLHRPSHSSSDLSLFDGSDEIKRERFQIGRKILDSFENIVCEDSDKVQNAVERIFTRARDGSEDAQRLFGFAKTESLEDHCDNVEKMMMPNSVIFTRKNENQPESAKLPDLDMDNLLEIIADAREKSEIFIFIDSPVLKDKSTAVGVASLAQTKVQQINFFKENKK</sequence>
<evidence type="ECO:0000313" key="2">
    <source>
        <dbReference type="EMBL" id="CAG5113867.1"/>
    </source>
</evidence>
<protein>
    <submittedName>
        <fullName evidence="2">Oidioi.mRNA.OKI2018_I69.chr2.g7957.t1.cds</fullName>
    </submittedName>
</protein>
<dbReference type="Proteomes" id="UP001158576">
    <property type="component" value="Chromosome 2"/>
</dbReference>
<evidence type="ECO:0000313" key="3">
    <source>
        <dbReference type="Proteomes" id="UP001158576"/>
    </source>
</evidence>
<dbReference type="EMBL" id="OU015567">
    <property type="protein sequence ID" value="CAG5113867.1"/>
    <property type="molecule type" value="Genomic_DNA"/>
</dbReference>
<keyword evidence="3" id="KW-1185">Reference proteome</keyword>
<feature type="chain" id="PRO_5047317847" evidence="1">
    <location>
        <begin position="16"/>
        <end position="258"/>
    </location>
</feature>
<evidence type="ECO:0000256" key="1">
    <source>
        <dbReference type="SAM" id="SignalP"/>
    </source>
</evidence>
<keyword evidence="1" id="KW-0732">Signal</keyword>